<dbReference type="InterPro" id="IPR012340">
    <property type="entry name" value="NA-bd_OB-fold"/>
</dbReference>
<dbReference type="NCBIfam" id="TIGR00472">
    <property type="entry name" value="pheT_bact"/>
    <property type="match status" value="1"/>
</dbReference>
<evidence type="ECO:0000256" key="4">
    <source>
        <dbReference type="ARBA" id="ARBA00022490"/>
    </source>
</evidence>
<keyword evidence="8 15" id="KW-0547">Nucleotide-binding</keyword>
<evidence type="ECO:0000256" key="1">
    <source>
        <dbReference type="ARBA" id="ARBA00004496"/>
    </source>
</evidence>
<dbReference type="GO" id="GO:0006432">
    <property type="term" value="P:phenylalanyl-tRNA aminoacylation"/>
    <property type="evidence" value="ECO:0007669"/>
    <property type="project" value="UniProtKB-UniRule"/>
</dbReference>
<evidence type="ECO:0000256" key="3">
    <source>
        <dbReference type="ARBA" id="ARBA00011209"/>
    </source>
</evidence>
<dbReference type="SUPFAM" id="SSF50249">
    <property type="entry name" value="Nucleic acid-binding proteins"/>
    <property type="match status" value="1"/>
</dbReference>
<dbReference type="FunFam" id="3.30.930.10:FF:000022">
    <property type="entry name" value="Phenylalanine--tRNA ligase beta subunit"/>
    <property type="match status" value="1"/>
</dbReference>
<comment type="cofactor">
    <cofactor evidence="15">
        <name>Mg(2+)</name>
        <dbReference type="ChEBI" id="CHEBI:18420"/>
    </cofactor>
    <text evidence="15">Binds 2 magnesium ions per tetramer.</text>
</comment>
<comment type="similarity">
    <text evidence="2 15">Belongs to the phenylalanyl-tRNA synthetase beta subunit family. Type 1 subfamily.</text>
</comment>
<evidence type="ECO:0000256" key="2">
    <source>
        <dbReference type="ARBA" id="ARBA00008653"/>
    </source>
</evidence>
<keyword evidence="10 15" id="KW-0460">Magnesium</keyword>
<evidence type="ECO:0000256" key="12">
    <source>
        <dbReference type="ARBA" id="ARBA00022917"/>
    </source>
</evidence>
<dbReference type="GO" id="GO:0000049">
    <property type="term" value="F:tRNA binding"/>
    <property type="evidence" value="ECO:0007669"/>
    <property type="project" value="UniProtKB-UniRule"/>
</dbReference>
<keyword evidence="12 15" id="KW-0648">Protein biosynthesis</keyword>
<dbReference type="Gene3D" id="3.50.40.10">
    <property type="entry name" value="Phenylalanyl-trna Synthetase, Chain B, domain 3"/>
    <property type="match status" value="1"/>
</dbReference>
<feature type="domain" description="TRNA-binding" evidence="17">
    <location>
        <begin position="39"/>
        <end position="148"/>
    </location>
</feature>
<dbReference type="NCBIfam" id="NF045760">
    <property type="entry name" value="YtpR"/>
    <property type="match status" value="1"/>
</dbReference>
<dbReference type="InterPro" id="IPR036690">
    <property type="entry name" value="Fdx_antiC-bd_sf"/>
</dbReference>
<organism evidence="20 21">
    <name type="scientific">Chitinivorax tropicus</name>
    <dbReference type="NCBI Taxonomy" id="714531"/>
    <lineage>
        <taxon>Bacteria</taxon>
        <taxon>Pseudomonadati</taxon>
        <taxon>Pseudomonadota</taxon>
        <taxon>Betaproteobacteria</taxon>
        <taxon>Chitinivorax</taxon>
    </lineage>
</organism>
<comment type="caution">
    <text evidence="20">The sequence shown here is derived from an EMBL/GenBank/DDBJ whole genome shotgun (WGS) entry which is preliminary data.</text>
</comment>
<keyword evidence="21" id="KW-1185">Reference proteome</keyword>
<feature type="binding site" evidence="15">
    <location>
        <position position="464"/>
    </location>
    <ligand>
        <name>Mg(2+)</name>
        <dbReference type="ChEBI" id="CHEBI:18420"/>
        <note>shared with alpha subunit</note>
    </ligand>
</feature>
<dbReference type="Gene3D" id="3.30.70.380">
    <property type="entry name" value="Ferrodoxin-fold anticodon-binding domain"/>
    <property type="match status" value="1"/>
</dbReference>
<feature type="domain" description="B5" evidence="19">
    <location>
        <begin position="401"/>
        <end position="476"/>
    </location>
</feature>
<feature type="binding site" evidence="15">
    <location>
        <position position="454"/>
    </location>
    <ligand>
        <name>Mg(2+)</name>
        <dbReference type="ChEBI" id="CHEBI:18420"/>
        <note>shared with alpha subunit</note>
    </ligand>
</feature>
<accession>A0A840MM55</accession>
<dbReference type="EMBL" id="JACHHY010000005">
    <property type="protein sequence ID" value="MBB5017792.1"/>
    <property type="molecule type" value="Genomic_DNA"/>
</dbReference>
<dbReference type="Pfam" id="PF03147">
    <property type="entry name" value="FDX-ACB"/>
    <property type="match status" value="1"/>
</dbReference>
<evidence type="ECO:0000256" key="8">
    <source>
        <dbReference type="ARBA" id="ARBA00022741"/>
    </source>
</evidence>
<dbReference type="InterPro" id="IPR002547">
    <property type="entry name" value="tRNA-bd_dom"/>
</dbReference>
<evidence type="ECO:0000256" key="14">
    <source>
        <dbReference type="ARBA" id="ARBA00049255"/>
    </source>
</evidence>
<dbReference type="Gene3D" id="2.40.50.140">
    <property type="entry name" value="Nucleic acid-binding proteins"/>
    <property type="match status" value="1"/>
</dbReference>
<keyword evidence="7 15" id="KW-0479">Metal-binding</keyword>
<dbReference type="GO" id="GO:0009328">
    <property type="term" value="C:phenylalanine-tRNA ligase complex"/>
    <property type="evidence" value="ECO:0007669"/>
    <property type="project" value="TreeGrafter"/>
</dbReference>
<evidence type="ECO:0000259" key="18">
    <source>
        <dbReference type="PROSITE" id="PS51447"/>
    </source>
</evidence>
<dbReference type="InterPro" id="IPR033714">
    <property type="entry name" value="tRNA_bind_bactPheRS"/>
</dbReference>
<dbReference type="CDD" id="cd02796">
    <property type="entry name" value="tRNA_bind_bactPheRS"/>
    <property type="match status" value="1"/>
</dbReference>
<dbReference type="RefSeq" id="WP_184036140.1">
    <property type="nucleotide sequence ID" value="NZ_JACHHY010000005.1"/>
</dbReference>
<dbReference type="PANTHER" id="PTHR10947:SF0">
    <property type="entry name" value="PHENYLALANINE--TRNA LIGASE BETA SUBUNIT"/>
    <property type="match status" value="1"/>
</dbReference>
<dbReference type="CDD" id="cd00769">
    <property type="entry name" value="PheRS_beta_core"/>
    <property type="match status" value="1"/>
</dbReference>
<evidence type="ECO:0000256" key="10">
    <source>
        <dbReference type="ARBA" id="ARBA00022842"/>
    </source>
</evidence>
<dbReference type="PROSITE" id="PS51483">
    <property type="entry name" value="B5"/>
    <property type="match status" value="1"/>
</dbReference>
<dbReference type="InterPro" id="IPR045864">
    <property type="entry name" value="aa-tRNA-synth_II/BPL/LPL"/>
</dbReference>
<dbReference type="SUPFAM" id="SSF55681">
    <property type="entry name" value="Class II aaRS and biotin synthetases"/>
    <property type="match status" value="1"/>
</dbReference>
<dbReference type="SMART" id="SM00896">
    <property type="entry name" value="FDX-ACB"/>
    <property type="match status" value="1"/>
</dbReference>
<dbReference type="Gene3D" id="3.30.930.10">
    <property type="entry name" value="Bira Bifunctional Protein, Domain 2"/>
    <property type="match status" value="1"/>
</dbReference>
<dbReference type="Pfam" id="PF17759">
    <property type="entry name" value="tRNA_synthFbeta"/>
    <property type="match status" value="1"/>
</dbReference>
<evidence type="ECO:0000256" key="7">
    <source>
        <dbReference type="ARBA" id="ARBA00022723"/>
    </source>
</evidence>
<feature type="domain" description="FDX-ACB" evidence="18">
    <location>
        <begin position="694"/>
        <end position="787"/>
    </location>
</feature>
<dbReference type="InterPro" id="IPR009061">
    <property type="entry name" value="DNA-bd_dom_put_sf"/>
</dbReference>
<dbReference type="InterPro" id="IPR004532">
    <property type="entry name" value="Phe-tRNA-ligase_IIc_bsu_bact"/>
</dbReference>
<dbReference type="PROSITE" id="PS50886">
    <property type="entry name" value="TRBD"/>
    <property type="match status" value="1"/>
</dbReference>
<dbReference type="FunFam" id="3.30.56.10:FF:000002">
    <property type="entry name" value="Phenylalanine--tRNA ligase beta subunit"/>
    <property type="match status" value="1"/>
</dbReference>
<dbReference type="Gene3D" id="3.30.56.10">
    <property type="match status" value="2"/>
</dbReference>
<keyword evidence="4 15" id="KW-0963">Cytoplasm</keyword>
<dbReference type="SMART" id="SM00873">
    <property type="entry name" value="B3_4"/>
    <property type="match status" value="1"/>
</dbReference>
<dbReference type="Proteomes" id="UP000575898">
    <property type="component" value="Unassembled WGS sequence"/>
</dbReference>
<evidence type="ECO:0000256" key="5">
    <source>
        <dbReference type="ARBA" id="ARBA00022555"/>
    </source>
</evidence>
<evidence type="ECO:0000256" key="6">
    <source>
        <dbReference type="ARBA" id="ARBA00022598"/>
    </source>
</evidence>
<dbReference type="GO" id="GO:0005524">
    <property type="term" value="F:ATP binding"/>
    <property type="evidence" value="ECO:0007669"/>
    <property type="project" value="UniProtKB-UniRule"/>
</dbReference>
<comment type="subcellular location">
    <subcellularLocation>
        <location evidence="1 15">Cytoplasm</location>
    </subcellularLocation>
</comment>
<evidence type="ECO:0000259" key="17">
    <source>
        <dbReference type="PROSITE" id="PS50886"/>
    </source>
</evidence>
<dbReference type="FunFam" id="3.50.40.10:FF:000001">
    <property type="entry name" value="Phenylalanine--tRNA ligase beta subunit"/>
    <property type="match status" value="1"/>
</dbReference>
<dbReference type="Pfam" id="PF03484">
    <property type="entry name" value="B5"/>
    <property type="match status" value="1"/>
</dbReference>
<gene>
    <name evidence="15" type="primary">pheT</name>
    <name evidence="20" type="ORF">HNQ59_001062</name>
</gene>
<dbReference type="InterPro" id="IPR005121">
    <property type="entry name" value="Fdx_antiC-bd"/>
</dbReference>
<dbReference type="Pfam" id="PF03483">
    <property type="entry name" value="B3_4"/>
    <property type="match status" value="1"/>
</dbReference>
<proteinExistence type="inferred from homology"/>
<feature type="binding site" evidence="15">
    <location>
        <position position="460"/>
    </location>
    <ligand>
        <name>Mg(2+)</name>
        <dbReference type="ChEBI" id="CHEBI:18420"/>
        <note>shared with alpha subunit</note>
    </ligand>
</feature>
<dbReference type="InterPro" id="IPR020825">
    <property type="entry name" value="Phe-tRNA_synthase-like_B3/B4"/>
</dbReference>
<dbReference type="AlphaFoldDB" id="A0A840MM55"/>
<evidence type="ECO:0000313" key="20">
    <source>
        <dbReference type="EMBL" id="MBB5017792.1"/>
    </source>
</evidence>
<keyword evidence="9 15" id="KW-0067">ATP-binding</keyword>
<keyword evidence="13 15" id="KW-0030">Aminoacyl-tRNA synthetase</keyword>
<dbReference type="FunFam" id="3.30.70.380:FF:000001">
    <property type="entry name" value="Phenylalanine--tRNA ligase beta subunit"/>
    <property type="match status" value="1"/>
</dbReference>
<evidence type="ECO:0000256" key="13">
    <source>
        <dbReference type="ARBA" id="ARBA00023146"/>
    </source>
</evidence>
<dbReference type="FunFam" id="2.40.50.140:FF:000045">
    <property type="entry name" value="Phenylalanine--tRNA ligase beta subunit"/>
    <property type="match status" value="1"/>
</dbReference>
<dbReference type="SMART" id="SM00874">
    <property type="entry name" value="B5"/>
    <property type="match status" value="1"/>
</dbReference>
<dbReference type="InterPro" id="IPR045060">
    <property type="entry name" value="Phe-tRNA-ligase_IIc_bsu"/>
</dbReference>
<dbReference type="HAMAP" id="MF_00283">
    <property type="entry name" value="Phe_tRNA_synth_beta1"/>
    <property type="match status" value="1"/>
</dbReference>
<keyword evidence="6 15" id="KW-0436">Ligase</keyword>
<dbReference type="GO" id="GO:0004826">
    <property type="term" value="F:phenylalanine-tRNA ligase activity"/>
    <property type="evidence" value="ECO:0007669"/>
    <property type="project" value="UniProtKB-UniRule"/>
</dbReference>
<dbReference type="SUPFAM" id="SSF54991">
    <property type="entry name" value="Anticodon-binding domain of PheRS"/>
    <property type="match status" value="1"/>
</dbReference>
<sequence>MKFSEKWLRSWVNPALDSDQLAHALTMAGLEVEENEPAAPMFDRVIVAEVLSVTRHENADRLNVCTVNIGAGEPLQIVCGAPNVAAGVKVPCALVGAILPGDFKIKQAKVRGVDSFGMLCSADELGMPADVDGLLLLPADAPVGGDFRSYFELDDRLLTLKLTPNRADCQSIQGIARDVAAITGVEITRPAIMPVAASIADQTKIQLTSDTACPRYLGRIIKGVNAKAVTPAWMRRRLERSGVRAISAVVDITNYVLLELGQPMHAFDLAKIDQHIEVRFARPEESITLLNEKTIQMSEDMLVIADQTKALALAGIMGGAESAVGDDTQDILLESAFFNPAVIHGKSRRLGFGSDSSYRFERGVDFAGARDAIERATALVLEICGGQPGPVNEAAVASALPQRPSVALRISRVAKVLGVDLPVDLIIELLSRLGLQCRQEGDVIHVTPPTYRFDIEIEEDLIEEVARLYGYDTIPVRPPKASLAMLPQSEALRPIASVKYALAARDYQEVINYAFVDSEWEADFSGSTQPVKLLNPIASQMSVMRSSLLGGLISTLKHNLNRRHERVRLFEVGRVFIKQDDTLAQPEYIAGLLAGSRFSEQWAEKAARVDFYDAKADVESLLTALPVRFEVAIHPALHPGRSAKIVVNGHGVGWLGELHPKWVQKYDLQHAPVVFELDASVVTQQFVQAAQPISKFQSVRRDIAVVVDEKIEVQALLDSLASEKISIISEIALFDVYRGKGVDAGEKSLAFKIMLQDKQKTLTDEEVEAAVSRLVRVLDEKHGAKLRV</sequence>
<evidence type="ECO:0000256" key="11">
    <source>
        <dbReference type="ARBA" id="ARBA00022884"/>
    </source>
</evidence>
<dbReference type="PANTHER" id="PTHR10947">
    <property type="entry name" value="PHENYLALANYL-TRNA SYNTHETASE BETA CHAIN AND LEUCINE-RICH REPEAT-CONTAINING PROTEIN 47"/>
    <property type="match status" value="1"/>
</dbReference>
<keyword evidence="5 16" id="KW-0820">tRNA-binding</keyword>
<dbReference type="SUPFAM" id="SSF46955">
    <property type="entry name" value="Putative DNA-binding domain"/>
    <property type="match status" value="1"/>
</dbReference>
<name>A0A840MM55_9PROT</name>
<dbReference type="EC" id="6.1.1.20" evidence="15"/>
<dbReference type="GO" id="GO:0000287">
    <property type="term" value="F:magnesium ion binding"/>
    <property type="evidence" value="ECO:0007669"/>
    <property type="project" value="UniProtKB-UniRule"/>
</dbReference>
<evidence type="ECO:0000259" key="19">
    <source>
        <dbReference type="PROSITE" id="PS51483"/>
    </source>
</evidence>
<comment type="subunit">
    <text evidence="3 15">Tetramer of two alpha and two beta subunits.</text>
</comment>
<dbReference type="Pfam" id="PF01588">
    <property type="entry name" value="tRNA_bind"/>
    <property type="match status" value="1"/>
</dbReference>
<dbReference type="InterPro" id="IPR005147">
    <property type="entry name" value="tRNA_synthase_B5-dom"/>
</dbReference>
<dbReference type="InterPro" id="IPR041616">
    <property type="entry name" value="PheRS_beta_core"/>
</dbReference>
<evidence type="ECO:0000256" key="15">
    <source>
        <dbReference type="HAMAP-Rule" id="MF_00283"/>
    </source>
</evidence>
<evidence type="ECO:0000256" key="9">
    <source>
        <dbReference type="ARBA" id="ARBA00022840"/>
    </source>
</evidence>
<feature type="binding site" evidence="15">
    <location>
        <position position="463"/>
    </location>
    <ligand>
        <name>Mg(2+)</name>
        <dbReference type="ChEBI" id="CHEBI:18420"/>
        <note>shared with alpha subunit</note>
    </ligand>
</feature>
<dbReference type="PROSITE" id="PS51447">
    <property type="entry name" value="FDX_ACB"/>
    <property type="match status" value="1"/>
</dbReference>
<keyword evidence="11 16" id="KW-0694">RNA-binding</keyword>
<dbReference type="SUPFAM" id="SSF56037">
    <property type="entry name" value="PheT/TilS domain"/>
    <property type="match status" value="1"/>
</dbReference>
<dbReference type="InterPro" id="IPR005146">
    <property type="entry name" value="B3/B4_tRNA-bd"/>
</dbReference>
<evidence type="ECO:0000313" key="21">
    <source>
        <dbReference type="Proteomes" id="UP000575898"/>
    </source>
</evidence>
<reference evidence="20 21" key="1">
    <citation type="submission" date="2020-08" db="EMBL/GenBank/DDBJ databases">
        <title>Genomic Encyclopedia of Type Strains, Phase IV (KMG-IV): sequencing the most valuable type-strain genomes for metagenomic binning, comparative biology and taxonomic classification.</title>
        <authorList>
            <person name="Goeker M."/>
        </authorList>
    </citation>
    <scope>NUCLEOTIDE SEQUENCE [LARGE SCALE GENOMIC DNA]</scope>
    <source>
        <strain evidence="20 21">DSM 27165</strain>
    </source>
</reference>
<comment type="catalytic activity">
    <reaction evidence="14 15">
        <text>tRNA(Phe) + L-phenylalanine + ATP = L-phenylalanyl-tRNA(Phe) + AMP + diphosphate + H(+)</text>
        <dbReference type="Rhea" id="RHEA:19413"/>
        <dbReference type="Rhea" id="RHEA-COMP:9668"/>
        <dbReference type="Rhea" id="RHEA-COMP:9699"/>
        <dbReference type="ChEBI" id="CHEBI:15378"/>
        <dbReference type="ChEBI" id="CHEBI:30616"/>
        <dbReference type="ChEBI" id="CHEBI:33019"/>
        <dbReference type="ChEBI" id="CHEBI:58095"/>
        <dbReference type="ChEBI" id="CHEBI:78442"/>
        <dbReference type="ChEBI" id="CHEBI:78531"/>
        <dbReference type="ChEBI" id="CHEBI:456215"/>
        <dbReference type="EC" id="6.1.1.20"/>
    </reaction>
</comment>
<protein>
    <recommendedName>
        <fullName evidence="15">Phenylalanine--tRNA ligase beta subunit</fullName>
        <ecNumber evidence="15">6.1.1.20</ecNumber>
    </recommendedName>
    <alternativeName>
        <fullName evidence="15">Phenylalanyl-tRNA synthetase beta subunit</fullName>
        <shortName evidence="15">PheRS</shortName>
    </alternativeName>
</protein>
<evidence type="ECO:0000256" key="16">
    <source>
        <dbReference type="PROSITE-ProRule" id="PRU00209"/>
    </source>
</evidence>